<gene>
    <name evidence="2" type="ORF">UFOPK3564_01939</name>
</gene>
<organism evidence="2">
    <name type="scientific">freshwater metagenome</name>
    <dbReference type="NCBI Taxonomy" id="449393"/>
    <lineage>
        <taxon>unclassified sequences</taxon>
        <taxon>metagenomes</taxon>
        <taxon>ecological metagenomes</taxon>
    </lineage>
</organism>
<proteinExistence type="predicted"/>
<dbReference type="EMBL" id="CAFBMK010000116">
    <property type="protein sequence ID" value="CAB4922901.1"/>
    <property type="molecule type" value="Genomic_DNA"/>
</dbReference>
<name>A0A6J7HPF8_9ZZZZ</name>
<sequence length="86" mass="9309">MPPPIDEAITADTLQVHEALERLARELARTRRTLDAIVEQIGTATDAGQNPEAAGVEPEGRCPQPELPEALADHLTILRPPQDPVD</sequence>
<accession>A0A6J7HPF8</accession>
<protein>
    <submittedName>
        <fullName evidence="2">Unannotated protein</fullName>
    </submittedName>
</protein>
<evidence type="ECO:0000313" key="2">
    <source>
        <dbReference type="EMBL" id="CAB4922901.1"/>
    </source>
</evidence>
<reference evidence="2" key="1">
    <citation type="submission" date="2020-05" db="EMBL/GenBank/DDBJ databases">
        <authorList>
            <person name="Chiriac C."/>
            <person name="Salcher M."/>
            <person name="Ghai R."/>
            <person name="Kavagutti S V."/>
        </authorList>
    </citation>
    <scope>NUCLEOTIDE SEQUENCE</scope>
</reference>
<dbReference type="AlphaFoldDB" id="A0A6J7HPF8"/>
<evidence type="ECO:0000256" key="1">
    <source>
        <dbReference type="SAM" id="MobiDB-lite"/>
    </source>
</evidence>
<feature type="region of interest" description="Disordered" evidence="1">
    <location>
        <begin position="42"/>
        <end position="66"/>
    </location>
</feature>